<comment type="caution">
    <text evidence="1">The sequence shown here is derived from an EMBL/GenBank/DDBJ whole genome shotgun (WGS) entry which is preliminary data.</text>
</comment>
<protein>
    <submittedName>
        <fullName evidence="1">Uncharacterized protein</fullName>
    </submittedName>
</protein>
<reference evidence="1" key="1">
    <citation type="submission" date="2022-04" db="EMBL/GenBank/DDBJ databases">
        <title>Genome of the entomopathogenic fungus Entomophthora muscae.</title>
        <authorList>
            <person name="Elya C."/>
            <person name="Lovett B.R."/>
            <person name="Lee E."/>
            <person name="Macias A.M."/>
            <person name="Hajek A.E."/>
            <person name="De Bivort B.L."/>
            <person name="Kasson M.T."/>
            <person name="De Fine Licht H.H."/>
            <person name="Stajich J.E."/>
        </authorList>
    </citation>
    <scope>NUCLEOTIDE SEQUENCE</scope>
    <source>
        <strain evidence="1">Berkeley</strain>
    </source>
</reference>
<accession>A0ACC2U7H9</accession>
<sequence>MTPSLTLQPNCPQEFAATKDATFTQMFGVLYITPAGLVDYMVPNTGPWSLLGDSILYVIKLAPMLWWALPSGPVVPCPRQSVFPPTIGILISVLEDPGSLGPPST</sequence>
<dbReference type="EMBL" id="QTSX02001430">
    <property type="protein sequence ID" value="KAJ9082511.1"/>
    <property type="molecule type" value="Genomic_DNA"/>
</dbReference>
<gene>
    <name evidence="1" type="ORF">DSO57_1004073</name>
</gene>
<evidence type="ECO:0000313" key="2">
    <source>
        <dbReference type="Proteomes" id="UP001165960"/>
    </source>
</evidence>
<proteinExistence type="predicted"/>
<organism evidence="1 2">
    <name type="scientific">Entomophthora muscae</name>
    <dbReference type="NCBI Taxonomy" id="34485"/>
    <lineage>
        <taxon>Eukaryota</taxon>
        <taxon>Fungi</taxon>
        <taxon>Fungi incertae sedis</taxon>
        <taxon>Zoopagomycota</taxon>
        <taxon>Entomophthoromycotina</taxon>
        <taxon>Entomophthoromycetes</taxon>
        <taxon>Entomophthorales</taxon>
        <taxon>Entomophthoraceae</taxon>
        <taxon>Entomophthora</taxon>
    </lineage>
</organism>
<dbReference type="Proteomes" id="UP001165960">
    <property type="component" value="Unassembled WGS sequence"/>
</dbReference>
<keyword evidence="2" id="KW-1185">Reference proteome</keyword>
<evidence type="ECO:0000313" key="1">
    <source>
        <dbReference type="EMBL" id="KAJ9082511.1"/>
    </source>
</evidence>
<name>A0ACC2U7H9_9FUNG</name>